<name>A0AAV4QS59_9ARAC</name>
<organism evidence="1 2">
    <name type="scientific">Caerostris darwini</name>
    <dbReference type="NCBI Taxonomy" id="1538125"/>
    <lineage>
        <taxon>Eukaryota</taxon>
        <taxon>Metazoa</taxon>
        <taxon>Ecdysozoa</taxon>
        <taxon>Arthropoda</taxon>
        <taxon>Chelicerata</taxon>
        <taxon>Arachnida</taxon>
        <taxon>Araneae</taxon>
        <taxon>Araneomorphae</taxon>
        <taxon>Entelegynae</taxon>
        <taxon>Araneoidea</taxon>
        <taxon>Araneidae</taxon>
        <taxon>Caerostris</taxon>
    </lineage>
</organism>
<dbReference type="EMBL" id="BPLQ01004870">
    <property type="protein sequence ID" value="GIY11151.1"/>
    <property type="molecule type" value="Genomic_DNA"/>
</dbReference>
<reference evidence="1 2" key="1">
    <citation type="submission" date="2021-06" db="EMBL/GenBank/DDBJ databases">
        <title>Caerostris darwini draft genome.</title>
        <authorList>
            <person name="Kono N."/>
            <person name="Arakawa K."/>
        </authorList>
    </citation>
    <scope>NUCLEOTIDE SEQUENCE [LARGE SCALE GENOMIC DNA]</scope>
</reference>
<protein>
    <submittedName>
        <fullName evidence="1">Uncharacterized protein</fullName>
    </submittedName>
</protein>
<comment type="caution">
    <text evidence="1">The sequence shown here is derived from an EMBL/GenBank/DDBJ whole genome shotgun (WGS) entry which is preliminary data.</text>
</comment>
<dbReference type="AlphaFoldDB" id="A0AAV4QS59"/>
<accession>A0AAV4QS59</accession>
<proteinExistence type="predicted"/>
<gene>
    <name evidence="1" type="ORF">CDAR_110891</name>
</gene>
<sequence>MAHVQLTHKIIGKPDKKSEIFLSSEAVRQSGKATRSIGLPRRETLSHELKLKRSRRLVFKEKVNLNPFGGRRI</sequence>
<dbReference type="Proteomes" id="UP001054837">
    <property type="component" value="Unassembled WGS sequence"/>
</dbReference>
<evidence type="ECO:0000313" key="1">
    <source>
        <dbReference type="EMBL" id="GIY11151.1"/>
    </source>
</evidence>
<evidence type="ECO:0000313" key="2">
    <source>
        <dbReference type="Proteomes" id="UP001054837"/>
    </source>
</evidence>
<keyword evidence="2" id="KW-1185">Reference proteome</keyword>